<keyword evidence="7 10" id="KW-0067">ATP-binding</keyword>
<dbReference type="RefSeq" id="WP_102767910.1">
    <property type="nucleotide sequence ID" value="NZ_POSP01000003.1"/>
</dbReference>
<sequence>MSALPSTDITPGLLVLHGNRAELLGDAVFEWLRRSPLRPLEEEVLLVQSNGVAEWLKMQLASLRGICAATRVELPARFMWRSYRQLLGRETVPPQSPLDKLPLTWRLMRLLPELLESAASDPQAAEVYAPLADFLRRGGLDRRLQLAQRLADLYDQYQIYRSDWLDAWGLGHDVLPAQLAPAGEQLDLRQAPPLAPDQRWQAWLWRALLQPLSAAERAGTRPVLHQRFMQALQDESQPPRGLPRRLVLFGMTHVPQQTLQALAALARHCQVILALPNPCRYHWADIIDGRELLRQQLREQRRRQPLRQGRDLAELPLEEMHAHAHPLLAAWGRQGRDFVRALDAFDDAVQTQARFPAAKIDLFDEAAAEGEGGSLLQQVQARIRDLVPLAEHAGYGRSAPEPALLQDRSIVFHIAHGAQREVEILHDQLLSLLAAPPPPGLPKLQPRDIVVMLPDVEGFAPAIRSVFGQYARSDARHIPFDIADLSERGNNPLMVALEWLLRLPQARCTASELRDLLDVPGLALRFGLEPADLPRLAQWISGAGIRWGLNAEQRASLGLAACGEQNSWAFGLRRMLLGFASGQGEAYQGIEPYGEIGGLEAHLAGSLADLLGALLDWQAQSASLATPAEWAARGRALLETFFEASDERERLSLAALNAGLSAWLEACEAAGFVDQPVDLAVAREAWLDGVDEPGLNKRFRAGGVTFCTLMPMRAVPFEVVCLLGMNDGDYPRRSTRSDFDLMGLPGQLRPGDRSRRLDDRQLLLEALLSARRQLYISWSGRSARDNSEQPPSVLVSQLRDYLAAGWGQGLPEALSTEHPLQPFSRRYFEQPADPRRFTHAREWRDAHLQAEPLSSESIGMDAAAEEEQAPLKLATLVSFLRNPVREFFRRRLNVHFEDAEDEAGEDAEAFALDGLQDHSLLAGLLDQVLNAQEQRLQSAAPPLNQGDLAALIRLQAARLQRAGRLPMAELGRREEQRLAEELLPMLDRWLRLQADYPDAAPKAPLRLGPLDDWLDGLQQAGEGLFAERVWLQLLPSRLCGKAAAKGKPPALRMERLIAPWVRMLAASSCGFDTVPGVLVGRDAWLQLQPLGQEEAQPLLADLIALWQQGMQEPLPLAPKTALAFLDTEKGKPVEVFEGGGFASAGRQAMPGEGEEMSLTRVYPSYAALSADGRFADLAQRLFGPLRAWAEQGVVMQLHEAVQGDVSNLEAQP</sequence>
<keyword evidence="1 10" id="KW-0540">Nuclease</keyword>
<evidence type="ECO:0000256" key="2">
    <source>
        <dbReference type="ARBA" id="ARBA00022741"/>
    </source>
</evidence>
<comment type="miscellaneous">
    <text evidence="10">In the RecBCD complex, RecB has a slow 3'-5' helicase, an exonuclease activity and loads RecA onto ssDNA, RecD has a fast 5'-3' helicase activity, while RecC stimulates the ATPase and processivity of the RecB helicase and contributes to recognition of the Chi site.</text>
</comment>
<dbReference type="InterPro" id="IPR041500">
    <property type="entry name" value="RecC_C"/>
</dbReference>
<keyword evidence="2 10" id="KW-0547">Nucleotide-binding</keyword>
<accession>A0A2N8KX11</accession>
<name>A0A2N8KX11_9BURK</name>
<keyword evidence="6 10" id="KW-0269">Exonuclease</keyword>
<dbReference type="PANTHER" id="PTHR30591">
    <property type="entry name" value="RECBCD ENZYME SUBUNIT RECC"/>
    <property type="match status" value="1"/>
</dbReference>
<keyword evidence="8 10" id="KW-0238">DNA-binding</keyword>
<dbReference type="GO" id="GO:0009338">
    <property type="term" value="C:exodeoxyribonuclease V complex"/>
    <property type="evidence" value="ECO:0007669"/>
    <property type="project" value="InterPro"/>
</dbReference>
<comment type="similarity">
    <text evidence="10">Belongs to the RecC family.</text>
</comment>
<evidence type="ECO:0000256" key="5">
    <source>
        <dbReference type="ARBA" id="ARBA00022806"/>
    </source>
</evidence>
<dbReference type="OrthoDB" id="9762834at2"/>
<organism evidence="12 13">
    <name type="scientific">Kinneretia aquatilis</name>
    <dbReference type="NCBI Taxonomy" id="2070761"/>
    <lineage>
        <taxon>Bacteria</taxon>
        <taxon>Pseudomonadati</taxon>
        <taxon>Pseudomonadota</taxon>
        <taxon>Betaproteobacteria</taxon>
        <taxon>Burkholderiales</taxon>
        <taxon>Sphaerotilaceae</taxon>
        <taxon>Roseateles</taxon>
    </lineage>
</organism>
<reference evidence="12 13" key="1">
    <citation type="submission" date="2018-01" db="EMBL/GenBank/DDBJ databases">
        <title>Draft genome sequence of Paucibacter aquatile CR182 isolated from freshwater of the Nakdong River.</title>
        <authorList>
            <person name="Choi A."/>
            <person name="Chung E.J."/>
        </authorList>
    </citation>
    <scope>NUCLEOTIDE SEQUENCE [LARGE SCALE GENOMIC DNA]</scope>
    <source>
        <strain evidence="12 13">CR182</strain>
    </source>
</reference>
<dbReference type="InterPro" id="IPR013986">
    <property type="entry name" value="DExx_box_DNA_helicase_dom_sf"/>
</dbReference>
<dbReference type="AlphaFoldDB" id="A0A2N8KX11"/>
<proteinExistence type="inferred from homology"/>
<comment type="function">
    <text evidence="10">A helicase/nuclease that prepares dsDNA breaks (DSB) for recombinational DNA repair. Binds to DSBs and unwinds DNA via a highly rapid and processive ATP-dependent bidirectional helicase activity. Unwinds dsDNA until it encounters a Chi (crossover hotspot instigator) sequence from the 3' direction. Cuts ssDNA a few nucleotides 3' to the Chi site. The properties and activities of the enzyme are changed at Chi. The Chi-altered holoenzyme produces a long 3'-ssDNA overhang and facilitates RecA-binding to the ssDNA for homologous DNA recombination and repair. Holoenzyme degrades any linearized DNA that is unable to undergo homologous recombination. In the holoenzyme this subunit recognizes the wild-type Chi sequence, and when added to isolated RecB increases its ATP-dependent helicase processivity.</text>
</comment>
<dbReference type="GO" id="GO:0008854">
    <property type="term" value="F:exodeoxyribonuclease V activity"/>
    <property type="evidence" value="ECO:0007669"/>
    <property type="project" value="InterPro"/>
</dbReference>
<dbReference type="HAMAP" id="MF_01486">
    <property type="entry name" value="RecC"/>
    <property type="match status" value="1"/>
</dbReference>
<dbReference type="Pfam" id="PF04257">
    <property type="entry name" value="Exonuc_V_gamma"/>
    <property type="match status" value="1"/>
</dbReference>
<dbReference type="InterPro" id="IPR011335">
    <property type="entry name" value="Restrct_endonuc-II-like"/>
</dbReference>
<comment type="caution">
    <text evidence="12">The sequence shown here is derived from an EMBL/GenBank/DDBJ whole genome shotgun (WGS) entry which is preliminary data.</text>
</comment>
<dbReference type="Gene3D" id="3.40.50.10930">
    <property type="match status" value="1"/>
</dbReference>
<dbReference type="Gene3D" id="1.10.10.160">
    <property type="match status" value="1"/>
</dbReference>
<dbReference type="InterPro" id="IPR027417">
    <property type="entry name" value="P-loop_NTPase"/>
</dbReference>
<keyword evidence="5 10" id="KW-0347">Helicase</keyword>
<evidence type="ECO:0000256" key="1">
    <source>
        <dbReference type="ARBA" id="ARBA00022722"/>
    </source>
</evidence>
<dbReference type="NCBIfam" id="TIGR01450">
    <property type="entry name" value="recC"/>
    <property type="match status" value="1"/>
</dbReference>
<evidence type="ECO:0000313" key="12">
    <source>
        <dbReference type="EMBL" id="PND37990.1"/>
    </source>
</evidence>
<evidence type="ECO:0000256" key="7">
    <source>
        <dbReference type="ARBA" id="ARBA00022840"/>
    </source>
</evidence>
<dbReference type="PIRSF" id="PIRSF000980">
    <property type="entry name" value="RecC"/>
    <property type="match status" value="1"/>
</dbReference>
<keyword evidence="13" id="KW-1185">Reference proteome</keyword>
<keyword evidence="9 10" id="KW-0234">DNA repair</keyword>
<evidence type="ECO:0000256" key="3">
    <source>
        <dbReference type="ARBA" id="ARBA00022763"/>
    </source>
</evidence>
<dbReference type="Pfam" id="PF17946">
    <property type="entry name" value="RecC_C"/>
    <property type="match status" value="1"/>
</dbReference>
<dbReference type="InterPro" id="IPR006697">
    <property type="entry name" value="RecC"/>
</dbReference>
<dbReference type="Proteomes" id="UP000235916">
    <property type="component" value="Unassembled WGS sequence"/>
</dbReference>
<dbReference type="GO" id="GO:0003677">
    <property type="term" value="F:DNA binding"/>
    <property type="evidence" value="ECO:0007669"/>
    <property type="project" value="UniProtKB-UniRule"/>
</dbReference>
<dbReference type="GO" id="GO:0003678">
    <property type="term" value="F:DNA helicase activity"/>
    <property type="evidence" value="ECO:0007669"/>
    <property type="project" value="UniProtKB-UniRule"/>
</dbReference>
<dbReference type="Gene3D" id="1.10.10.990">
    <property type="match status" value="1"/>
</dbReference>
<evidence type="ECO:0000256" key="8">
    <source>
        <dbReference type="ARBA" id="ARBA00023125"/>
    </source>
</evidence>
<dbReference type="SUPFAM" id="SSF52540">
    <property type="entry name" value="P-loop containing nucleoside triphosphate hydrolases"/>
    <property type="match status" value="2"/>
</dbReference>
<protein>
    <recommendedName>
        <fullName evidence="10">RecBCD enzyme subunit RecC</fullName>
    </recommendedName>
    <alternativeName>
        <fullName evidence="10">Exonuclease V subunit RecC</fullName>
        <shortName evidence="10">ExoV subunit RecC</shortName>
    </alternativeName>
    <alternativeName>
        <fullName evidence="10">Helicase/nuclease RecBCD subunit RecC</fullName>
    </alternativeName>
</protein>
<feature type="domain" description="RecC C-terminal" evidence="11">
    <location>
        <begin position="869"/>
        <end position="1127"/>
    </location>
</feature>
<evidence type="ECO:0000256" key="10">
    <source>
        <dbReference type="HAMAP-Rule" id="MF_01486"/>
    </source>
</evidence>
<keyword evidence="4 10" id="KW-0378">Hydrolase</keyword>
<gene>
    <name evidence="10 12" type="primary">recC</name>
    <name evidence="12" type="ORF">C1O66_10935</name>
</gene>
<evidence type="ECO:0000313" key="13">
    <source>
        <dbReference type="Proteomes" id="UP000235916"/>
    </source>
</evidence>
<evidence type="ECO:0000259" key="11">
    <source>
        <dbReference type="Pfam" id="PF17946"/>
    </source>
</evidence>
<dbReference type="PANTHER" id="PTHR30591:SF1">
    <property type="entry name" value="RECBCD ENZYME SUBUNIT RECC"/>
    <property type="match status" value="1"/>
</dbReference>
<dbReference type="GO" id="GO:0005524">
    <property type="term" value="F:ATP binding"/>
    <property type="evidence" value="ECO:0007669"/>
    <property type="project" value="UniProtKB-UniRule"/>
</dbReference>
<dbReference type="Gene3D" id="1.10.486.10">
    <property type="entry name" value="PCRA, domain 4"/>
    <property type="match status" value="1"/>
</dbReference>
<dbReference type="GO" id="GO:0000724">
    <property type="term" value="P:double-strand break repair via homologous recombination"/>
    <property type="evidence" value="ECO:0007669"/>
    <property type="project" value="UniProtKB-UniRule"/>
</dbReference>
<comment type="subunit">
    <text evidence="10">Heterotrimer of RecB, RecC and RecD. All subunits contribute to DNA-binding.</text>
</comment>
<evidence type="ECO:0000256" key="6">
    <source>
        <dbReference type="ARBA" id="ARBA00022839"/>
    </source>
</evidence>
<dbReference type="SUPFAM" id="SSF52980">
    <property type="entry name" value="Restriction endonuclease-like"/>
    <property type="match status" value="1"/>
</dbReference>
<evidence type="ECO:0000256" key="4">
    <source>
        <dbReference type="ARBA" id="ARBA00022801"/>
    </source>
</evidence>
<keyword evidence="3 10" id="KW-0227">DNA damage</keyword>
<dbReference type="EMBL" id="POSP01000003">
    <property type="protein sequence ID" value="PND37990.1"/>
    <property type="molecule type" value="Genomic_DNA"/>
</dbReference>
<dbReference type="Gene3D" id="3.40.50.300">
    <property type="entry name" value="P-loop containing nucleotide triphosphate hydrolases"/>
    <property type="match status" value="1"/>
</dbReference>
<evidence type="ECO:0000256" key="9">
    <source>
        <dbReference type="ARBA" id="ARBA00023204"/>
    </source>
</evidence>